<dbReference type="EMBL" id="CADCXU010032060">
    <property type="protein sequence ID" value="CAB0017905.1"/>
    <property type="molecule type" value="Genomic_DNA"/>
</dbReference>
<accession>A0A6H5HJC4</accession>
<gene>
    <name evidence="1" type="ORF">NTEN_LOCUS21823</name>
</gene>
<organism evidence="1 2">
    <name type="scientific">Nesidiocoris tenuis</name>
    <dbReference type="NCBI Taxonomy" id="355587"/>
    <lineage>
        <taxon>Eukaryota</taxon>
        <taxon>Metazoa</taxon>
        <taxon>Ecdysozoa</taxon>
        <taxon>Arthropoda</taxon>
        <taxon>Hexapoda</taxon>
        <taxon>Insecta</taxon>
        <taxon>Pterygota</taxon>
        <taxon>Neoptera</taxon>
        <taxon>Paraneoptera</taxon>
        <taxon>Hemiptera</taxon>
        <taxon>Heteroptera</taxon>
        <taxon>Panheteroptera</taxon>
        <taxon>Cimicomorpha</taxon>
        <taxon>Miridae</taxon>
        <taxon>Dicyphina</taxon>
        <taxon>Nesidiocoris</taxon>
    </lineage>
</organism>
<protein>
    <submittedName>
        <fullName evidence="1">Uncharacterized protein</fullName>
    </submittedName>
</protein>
<sequence length="184" mass="20684">MALLAYSANPEQMVCGTRTSHNPEDFHCPAPHPMDWITALPNPLKWSITIHRLWVEYIIDDLHQSHSWSLGPLRKDPINSRGPGPSHLRGPLKWYFSSAISQSFYSNRVLWKDHLTKVGTKSPSRPPRHENPKVTGAESLPEQVSLWLSELTSSKSELQDRFVVMWGCLSTEGTGSKCQAGEGN</sequence>
<proteinExistence type="predicted"/>
<evidence type="ECO:0000313" key="1">
    <source>
        <dbReference type="EMBL" id="CAB0017905.1"/>
    </source>
</evidence>
<evidence type="ECO:0000313" key="2">
    <source>
        <dbReference type="Proteomes" id="UP000479000"/>
    </source>
</evidence>
<keyword evidence="2" id="KW-1185">Reference proteome</keyword>
<feature type="non-terminal residue" evidence="1">
    <location>
        <position position="184"/>
    </location>
</feature>
<reference evidence="1 2" key="1">
    <citation type="submission" date="2020-02" db="EMBL/GenBank/DDBJ databases">
        <authorList>
            <person name="Ferguson B K."/>
        </authorList>
    </citation>
    <scope>NUCLEOTIDE SEQUENCE [LARGE SCALE GENOMIC DNA]</scope>
</reference>
<dbReference type="AlphaFoldDB" id="A0A6H5HJC4"/>
<dbReference type="Proteomes" id="UP000479000">
    <property type="component" value="Unassembled WGS sequence"/>
</dbReference>
<name>A0A6H5HJC4_9HEMI</name>